<proteinExistence type="predicted"/>
<reference evidence="2 3" key="1">
    <citation type="journal article" date="2019" name="Sci. Rep.">
        <title>Orb-weaving spider Araneus ventricosus genome elucidates the spidroin gene catalogue.</title>
        <authorList>
            <person name="Kono N."/>
            <person name="Nakamura H."/>
            <person name="Ohtoshi R."/>
            <person name="Moran D.A.P."/>
            <person name="Shinohara A."/>
            <person name="Yoshida Y."/>
            <person name="Fujiwara M."/>
            <person name="Mori M."/>
            <person name="Tomita M."/>
            <person name="Arakawa K."/>
        </authorList>
    </citation>
    <scope>NUCLEOTIDE SEQUENCE [LARGE SCALE GENOMIC DNA]</scope>
</reference>
<sequence>MYHPSYGSPRMANSWGILLSMRSRKQTERRQNLMKSSLTYPRGKEGKSKKHKGRKKGRRQDTRVPRGPSLPPTTAAPYEHSLRAYLQVQLWSGFAKSPSDWGWKETKHGLFPVTTHKEPAPPAFLSMISCKCTKGCNLICTCRKSGIKLSTICYHCKGQECTNSPKDNIFTNSANQEAEIDIRMEETISEVDLEEECQTLQLEKSYSKQTVINDYDSPQHLKN</sequence>
<dbReference type="EMBL" id="BGPR01000480">
    <property type="protein sequence ID" value="GBM22410.1"/>
    <property type="molecule type" value="Genomic_DNA"/>
</dbReference>
<name>A0A4Y2DZW2_ARAVE</name>
<feature type="region of interest" description="Disordered" evidence="1">
    <location>
        <begin position="22"/>
        <end position="76"/>
    </location>
</feature>
<comment type="caution">
    <text evidence="2">The sequence shown here is derived from an EMBL/GenBank/DDBJ whole genome shotgun (WGS) entry which is preliminary data.</text>
</comment>
<dbReference type="AlphaFoldDB" id="A0A4Y2DZW2"/>
<accession>A0A4Y2DZW2</accession>
<protein>
    <recommendedName>
        <fullName evidence="4">Tesmin/TSO1-like CXC domain-containing protein</fullName>
    </recommendedName>
</protein>
<evidence type="ECO:0000313" key="2">
    <source>
        <dbReference type="EMBL" id="GBM22410.1"/>
    </source>
</evidence>
<evidence type="ECO:0000256" key="1">
    <source>
        <dbReference type="SAM" id="MobiDB-lite"/>
    </source>
</evidence>
<evidence type="ECO:0000313" key="3">
    <source>
        <dbReference type="Proteomes" id="UP000499080"/>
    </source>
</evidence>
<feature type="compositionally biased region" description="Basic residues" evidence="1">
    <location>
        <begin position="47"/>
        <end position="58"/>
    </location>
</feature>
<keyword evidence="3" id="KW-1185">Reference proteome</keyword>
<gene>
    <name evidence="2" type="ORF">AVEN_221483_1</name>
</gene>
<dbReference type="Proteomes" id="UP000499080">
    <property type="component" value="Unassembled WGS sequence"/>
</dbReference>
<organism evidence="2 3">
    <name type="scientific">Araneus ventricosus</name>
    <name type="common">Orbweaver spider</name>
    <name type="synonym">Epeira ventricosa</name>
    <dbReference type="NCBI Taxonomy" id="182803"/>
    <lineage>
        <taxon>Eukaryota</taxon>
        <taxon>Metazoa</taxon>
        <taxon>Ecdysozoa</taxon>
        <taxon>Arthropoda</taxon>
        <taxon>Chelicerata</taxon>
        <taxon>Arachnida</taxon>
        <taxon>Araneae</taxon>
        <taxon>Araneomorphae</taxon>
        <taxon>Entelegynae</taxon>
        <taxon>Araneoidea</taxon>
        <taxon>Araneidae</taxon>
        <taxon>Araneus</taxon>
    </lineage>
</organism>
<evidence type="ECO:0008006" key="4">
    <source>
        <dbReference type="Google" id="ProtNLM"/>
    </source>
</evidence>